<name>A0A6C0D9S0_9ZZZZ</name>
<accession>A0A6C0D9S0</accession>
<sequence length="230" mass="27383">MSFFLYDFNNEFNFDKLLLGKKINFNNNLFRYYLYYLDGIPKELYIKLPSIRIIYSYKNNKYNQIKLPIYPVYDQTNKFIQFIKQLKKKIKELIILDKPLTILEKIDKINILKINVPIDFKIKSKEKIIIKDFKLNSELYGILNIPYIWENEKSFGLAICALELNYIQSSNEFDNHFIDNNLDTEIIINKIVKKDNKPDKPLKNNKFIISPNLLMETMNKLNKISSNGLS</sequence>
<evidence type="ECO:0000313" key="1">
    <source>
        <dbReference type="EMBL" id="QHT13267.1"/>
    </source>
</evidence>
<proteinExistence type="predicted"/>
<protein>
    <submittedName>
        <fullName evidence="1">Uncharacterized protein</fullName>
    </submittedName>
</protein>
<organism evidence="1">
    <name type="scientific">viral metagenome</name>
    <dbReference type="NCBI Taxonomy" id="1070528"/>
    <lineage>
        <taxon>unclassified sequences</taxon>
        <taxon>metagenomes</taxon>
        <taxon>organismal metagenomes</taxon>
    </lineage>
</organism>
<dbReference type="EMBL" id="MN739565">
    <property type="protein sequence ID" value="QHT13267.1"/>
    <property type="molecule type" value="Genomic_DNA"/>
</dbReference>
<dbReference type="AlphaFoldDB" id="A0A6C0D9S0"/>
<reference evidence="1" key="1">
    <citation type="journal article" date="2020" name="Nature">
        <title>Giant virus diversity and host interactions through global metagenomics.</title>
        <authorList>
            <person name="Schulz F."/>
            <person name="Roux S."/>
            <person name="Paez-Espino D."/>
            <person name="Jungbluth S."/>
            <person name="Walsh D.A."/>
            <person name="Denef V.J."/>
            <person name="McMahon K.D."/>
            <person name="Konstantinidis K.T."/>
            <person name="Eloe-Fadrosh E.A."/>
            <person name="Kyrpides N.C."/>
            <person name="Woyke T."/>
        </authorList>
    </citation>
    <scope>NUCLEOTIDE SEQUENCE</scope>
    <source>
        <strain evidence="1">GVMAG-M-3300023174-131</strain>
    </source>
</reference>